<dbReference type="Gene3D" id="1.10.472.10">
    <property type="entry name" value="Cyclin-like"/>
    <property type="match status" value="2"/>
</dbReference>
<feature type="region of interest" description="Disordered" evidence="1">
    <location>
        <begin position="1"/>
        <end position="29"/>
    </location>
</feature>
<evidence type="ECO:0000259" key="2">
    <source>
        <dbReference type="Pfam" id="PF00134"/>
    </source>
</evidence>
<feature type="domain" description="Cyclin N-terminal" evidence="2">
    <location>
        <begin position="169"/>
        <end position="292"/>
    </location>
</feature>
<name>A0A0L7QKJ8_9HYME</name>
<dbReference type="Pfam" id="PF00134">
    <property type="entry name" value="Cyclin_N"/>
    <property type="match status" value="1"/>
</dbReference>
<keyword evidence="4" id="KW-1185">Reference proteome</keyword>
<reference evidence="3 4" key="1">
    <citation type="submission" date="2015-07" db="EMBL/GenBank/DDBJ databases">
        <title>The genome of Habropoda laboriosa.</title>
        <authorList>
            <person name="Pan H."/>
            <person name="Kapheim K."/>
        </authorList>
    </citation>
    <scope>NUCLEOTIDE SEQUENCE [LARGE SCALE GENOMIC DNA]</scope>
    <source>
        <strain evidence="3">0110345459</strain>
    </source>
</reference>
<dbReference type="EMBL" id="KQ414940">
    <property type="protein sequence ID" value="KOC59154.1"/>
    <property type="molecule type" value="Genomic_DNA"/>
</dbReference>
<dbReference type="Proteomes" id="UP000053825">
    <property type="component" value="Unassembled WGS sequence"/>
</dbReference>
<dbReference type="InterPro" id="IPR006671">
    <property type="entry name" value="Cyclin_N"/>
</dbReference>
<organism evidence="3 4">
    <name type="scientific">Habropoda laboriosa</name>
    <dbReference type="NCBI Taxonomy" id="597456"/>
    <lineage>
        <taxon>Eukaryota</taxon>
        <taxon>Metazoa</taxon>
        <taxon>Ecdysozoa</taxon>
        <taxon>Arthropoda</taxon>
        <taxon>Hexapoda</taxon>
        <taxon>Insecta</taxon>
        <taxon>Pterygota</taxon>
        <taxon>Neoptera</taxon>
        <taxon>Endopterygota</taxon>
        <taxon>Hymenoptera</taxon>
        <taxon>Apocrita</taxon>
        <taxon>Aculeata</taxon>
        <taxon>Apoidea</taxon>
        <taxon>Anthophila</taxon>
        <taxon>Apidae</taxon>
        <taxon>Habropoda</taxon>
    </lineage>
</organism>
<accession>A0A0L7QKJ8</accession>
<dbReference type="AlphaFoldDB" id="A0A0L7QKJ8"/>
<evidence type="ECO:0000313" key="4">
    <source>
        <dbReference type="Proteomes" id="UP000053825"/>
    </source>
</evidence>
<sequence length="454" mass="51295">MAHPTRNAPSATARSSLSSGKENACPPLSAVSGRKVSFAGAGTACQTRVSLRAIGQRRKETGVANAGGSRAIGQTYSGKKTPFHVHCDERNVSPRQDARDGLGRRDDAKETSVKTSRKRWATVKPQDGKKPLPPSKIPRRSRGAKDRDHFPAALQYHTEYIDQLVIVEREREKKSPALSKNFLTECHINAEQRRLVVIFMIHLGTHCRYPSYIVYQSVKLFDLVMDTIRVDTAFIQLCALASLWIALKKQENFHKIPTATSMVALAKGLYAGREDLLIEYERKILQVLNFNVSFADAFSLFTYHLINCIRFVDISDETTAFLYNTGCYLIDLTLLDEQFCRTAASLIAVTAAELAFGLVLDVAPAVHARPRWLFWRGLLFAATPHMPDRIDRFQDKEIDQTRIRMLRRLLSSGKKHHGFDVVYKKYSRSRYSRISESLLERAGRVSPTETFYDP</sequence>
<dbReference type="OrthoDB" id="5590282at2759"/>
<evidence type="ECO:0000256" key="1">
    <source>
        <dbReference type="SAM" id="MobiDB-lite"/>
    </source>
</evidence>
<feature type="compositionally biased region" description="Polar residues" evidence="1">
    <location>
        <begin position="7"/>
        <end position="21"/>
    </location>
</feature>
<proteinExistence type="predicted"/>
<dbReference type="InterPro" id="IPR036915">
    <property type="entry name" value="Cyclin-like_sf"/>
</dbReference>
<protein>
    <submittedName>
        <fullName evidence="3">G2/mitotic-specific cyclin cig1</fullName>
    </submittedName>
</protein>
<evidence type="ECO:0000313" key="3">
    <source>
        <dbReference type="EMBL" id="KOC59154.1"/>
    </source>
</evidence>
<feature type="compositionally biased region" description="Basic and acidic residues" evidence="1">
    <location>
        <begin position="85"/>
        <end position="112"/>
    </location>
</feature>
<dbReference type="SUPFAM" id="SSF47954">
    <property type="entry name" value="Cyclin-like"/>
    <property type="match status" value="1"/>
</dbReference>
<gene>
    <name evidence="3" type="ORF">WH47_11230</name>
</gene>
<feature type="region of interest" description="Disordered" evidence="1">
    <location>
        <begin position="59"/>
        <end position="147"/>
    </location>
</feature>
<dbReference type="STRING" id="597456.A0A0L7QKJ8"/>